<gene>
    <name evidence="3" type="ORF">CEURO_LOCUS12043</name>
</gene>
<feature type="region of interest" description="Disordered" evidence="2">
    <location>
        <begin position="67"/>
        <end position="98"/>
    </location>
</feature>
<dbReference type="PANTHER" id="PTHR37206">
    <property type="entry name" value="TRANSMEMBRANE PROTEIN"/>
    <property type="match status" value="1"/>
</dbReference>
<accession>A0A9P0ZA20</accession>
<proteinExistence type="predicted"/>
<dbReference type="OrthoDB" id="1087988at2759"/>
<keyword evidence="4" id="KW-1185">Reference proteome</keyword>
<keyword evidence="1" id="KW-0175">Coiled coil</keyword>
<dbReference type="EMBL" id="CAMAPE010000029">
    <property type="protein sequence ID" value="CAH9092674.1"/>
    <property type="molecule type" value="Genomic_DNA"/>
</dbReference>
<evidence type="ECO:0000256" key="2">
    <source>
        <dbReference type="SAM" id="MobiDB-lite"/>
    </source>
</evidence>
<dbReference type="AlphaFoldDB" id="A0A9P0ZA20"/>
<dbReference type="PANTHER" id="PTHR37206:SF1">
    <property type="entry name" value="TRANSMEMBRANE PROTEIN"/>
    <property type="match status" value="1"/>
</dbReference>
<comment type="caution">
    <text evidence="3">The sequence shown here is derived from an EMBL/GenBank/DDBJ whole genome shotgun (WGS) entry which is preliminary data.</text>
</comment>
<evidence type="ECO:0000313" key="3">
    <source>
        <dbReference type="EMBL" id="CAH9092674.1"/>
    </source>
</evidence>
<organism evidence="3 4">
    <name type="scientific">Cuscuta europaea</name>
    <name type="common">European dodder</name>
    <dbReference type="NCBI Taxonomy" id="41803"/>
    <lineage>
        <taxon>Eukaryota</taxon>
        <taxon>Viridiplantae</taxon>
        <taxon>Streptophyta</taxon>
        <taxon>Embryophyta</taxon>
        <taxon>Tracheophyta</taxon>
        <taxon>Spermatophyta</taxon>
        <taxon>Magnoliopsida</taxon>
        <taxon>eudicotyledons</taxon>
        <taxon>Gunneridae</taxon>
        <taxon>Pentapetalae</taxon>
        <taxon>asterids</taxon>
        <taxon>lamiids</taxon>
        <taxon>Solanales</taxon>
        <taxon>Convolvulaceae</taxon>
        <taxon>Cuscuteae</taxon>
        <taxon>Cuscuta</taxon>
        <taxon>Cuscuta subgen. Cuscuta</taxon>
    </lineage>
</organism>
<evidence type="ECO:0000256" key="1">
    <source>
        <dbReference type="SAM" id="Coils"/>
    </source>
</evidence>
<sequence>MADSIASPGEEDAVSEGFKEWERINCARFIRNSPTTGWPLVSIRDVSSDQSPDDLILFPPVNHENLHASTNPLHPQYNIQSSYSSPFPPSPWESSSPSTMGIDNDDWSYSPHPSEFQLSEPEKSLPNSPKRPPNSTFGSASWWNFGIKVLLSKFYGPEQHFRNISCTAPGTLASFLSPIGRSTLAAVAVFFLCFRWWRRLTRSGQSRGELIRTIAQKDERINQLMNQIAEMNQLLLAFHRGHHVSNN</sequence>
<reference evidence="3" key="1">
    <citation type="submission" date="2022-07" db="EMBL/GenBank/DDBJ databases">
        <authorList>
            <person name="Macas J."/>
            <person name="Novak P."/>
            <person name="Neumann P."/>
        </authorList>
    </citation>
    <scope>NUCLEOTIDE SEQUENCE</scope>
</reference>
<feature type="compositionally biased region" description="Polar residues" evidence="2">
    <location>
        <begin position="67"/>
        <end position="80"/>
    </location>
</feature>
<name>A0A9P0ZA20_CUSEU</name>
<protein>
    <submittedName>
        <fullName evidence="3">Uncharacterized protein</fullName>
    </submittedName>
</protein>
<dbReference type="Proteomes" id="UP001152484">
    <property type="component" value="Unassembled WGS sequence"/>
</dbReference>
<feature type="region of interest" description="Disordered" evidence="2">
    <location>
        <begin position="112"/>
        <end position="135"/>
    </location>
</feature>
<evidence type="ECO:0000313" key="4">
    <source>
        <dbReference type="Proteomes" id="UP001152484"/>
    </source>
</evidence>
<feature type="coiled-coil region" evidence="1">
    <location>
        <begin position="207"/>
        <end position="234"/>
    </location>
</feature>